<dbReference type="SUPFAM" id="SSF50331">
    <property type="entry name" value="MOP-like"/>
    <property type="match status" value="1"/>
</dbReference>
<dbReference type="SUPFAM" id="SSF52540">
    <property type="entry name" value="P-loop containing nucleoside triphosphate hydrolases"/>
    <property type="match status" value="1"/>
</dbReference>
<dbReference type="GO" id="GO:0043190">
    <property type="term" value="C:ATP-binding cassette (ABC) transporter complex"/>
    <property type="evidence" value="ECO:0007669"/>
    <property type="project" value="InterPro"/>
</dbReference>
<accession>A0A3R9GJQ6</accession>
<dbReference type="FunFam" id="3.40.50.300:FF:000227">
    <property type="entry name" value="Sulfate/thiosulfate import ATP-binding protein CysA"/>
    <property type="match status" value="1"/>
</dbReference>
<dbReference type="NCBIfam" id="TIGR00968">
    <property type="entry name" value="3a0106s01"/>
    <property type="match status" value="1"/>
</dbReference>
<dbReference type="GO" id="GO:0016887">
    <property type="term" value="F:ATP hydrolysis activity"/>
    <property type="evidence" value="ECO:0007669"/>
    <property type="project" value="InterPro"/>
</dbReference>
<evidence type="ECO:0000256" key="2">
    <source>
        <dbReference type="ARBA" id="ARBA00022741"/>
    </source>
</evidence>
<dbReference type="EMBL" id="JAWLOF010000008">
    <property type="protein sequence ID" value="MDV7023552.1"/>
    <property type="molecule type" value="Genomic_DNA"/>
</dbReference>
<keyword evidence="5" id="KW-0764">Sulfate transport</keyword>
<keyword evidence="2" id="KW-0547">Nucleotide-binding</keyword>
<dbReference type="GO" id="GO:0015419">
    <property type="term" value="F:ABC-type sulfate transporter activity"/>
    <property type="evidence" value="ECO:0007669"/>
    <property type="project" value="InterPro"/>
</dbReference>
<reference evidence="7 10" key="2">
    <citation type="submission" date="2023-10" db="EMBL/GenBank/DDBJ databases">
        <authorList>
            <person name="Dale J."/>
        </authorList>
    </citation>
    <scope>NUCLEOTIDE SEQUENCE [LARGE SCALE GENOMIC DNA]</scope>
    <source>
        <strain evidence="7 10">2023EL-00970</strain>
    </source>
</reference>
<evidence type="ECO:0000259" key="6">
    <source>
        <dbReference type="PROSITE" id="PS50893"/>
    </source>
</evidence>
<dbReference type="InterPro" id="IPR005666">
    <property type="entry name" value="Sulph_transpt1"/>
</dbReference>
<evidence type="ECO:0000256" key="1">
    <source>
        <dbReference type="ARBA" id="ARBA00022448"/>
    </source>
</evidence>
<dbReference type="OrthoDB" id="9802264at2"/>
<dbReference type="PANTHER" id="PTHR42781">
    <property type="entry name" value="SPERMIDINE/PUTRESCINE IMPORT ATP-BINDING PROTEIN POTA"/>
    <property type="match status" value="1"/>
</dbReference>
<dbReference type="PANTHER" id="PTHR42781:SF4">
    <property type="entry name" value="SPERMIDINE_PUTRESCINE IMPORT ATP-BINDING PROTEIN POTA"/>
    <property type="match status" value="1"/>
</dbReference>
<dbReference type="RefSeq" id="WP_125295659.1">
    <property type="nucleotide sequence ID" value="NZ_DAIRID010000082.1"/>
</dbReference>
<reference evidence="8 9" key="1">
    <citation type="submission" date="2018-10" db="EMBL/GenBank/DDBJ databases">
        <title>Transmission dynamics of multidrug resistant bacteria on intensive care unit surfaces.</title>
        <authorList>
            <person name="D'Souza A.W."/>
            <person name="Potter R.F."/>
            <person name="Wallace M."/>
            <person name="Shupe A."/>
            <person name="Patel S."/>
            <person name="Sun S."/>
            <person name="Gul D."/>
            <person name="Kwon J.H."/>
            <person name="Andleeb S."/>
            <person name="Burnham C.-A.D."/>
            <person name="Dantas G."/>
        </authorList>
    </citation>
    <scope>NUCLEOTIDE SEQUENCE [LARGE SCALE GENOMIC DNA]</scope>
    <source>
        <strain evidence="8 9">AS_373</strain>
    </source>
</reference>
<dbReference type="Gene3D" id="3.40.50.300">
    <property type="entry name" value="P-loop containing nucleotide triphosphate hydrolases"/>
    <property type="match status" value="1"/>
</dbReference>
<keyword evidence="1" id="KW-0813">Transport</keyword>
<dbReference type="InterPro" id="IPR027417">
    <property type="entry name" value="P-loop_NTPase"/>
</dbReference>
<feature type="domain" description="ABC transporter" evidence="6">
    <location>
        <begin position="3"/>
        <end position="237"/>
    </location>
</feature>
<dbReference type="InterPro" id="IPR008995">
    <property type="entry name" value="Mo/tungstate-bd_C_term_dom"/>
</dbReference>
<dbReference type="PROSITE" id="PS00211">
    <property type="entry name" value="ABC_TRANSPORTER_1"/>
    <property type="match status" value="1"/>
</dbReference>
<dbReference type="GO" id="GO:0005524">
    <property type="term" value="F:ATP binding"/>
    <property type="evidence" value="ECO:0007669"/>
    <property type="project" value="UniProtKB-KW"/>
</dbReference>
<comment type="caution">
    <text evidence="8">The sequence shown here is derived from an EMBL/GenBank/DDBJ whole genome shotgun (WGS) entry which is preliminary data.</text>
</comment>
<proteinExistence type="predicted"/>
<dbReference type="AlphaFoldDB" id="A0A3R9GJQ6"/>
<evidence type="ECO:0000256" key="5">
    <source>
        <dbReference type="ARBA" id="ARBA00023032"/>
    </source>
</evidence>
<evidence type="ECO:0000313" key="10">
    <source>
        <dbReference type="Proteomes" id="UP001187066"/>
    </source>
</evidence>
<dbReference type="InterPro" id="IPR003439">
    <property type="entry name" value="ABC_transporter-like_ATP-bd"/>
</dbReference>
<dbReference type="Pfam" id="PF00005">
    <property type="entry name" value="ABC_tran"/>
    <property type="match status" value="1"/>
</dbReference>
<dbReference type="SMART" id="SM00382">
    <property type="entry name" value="AAA"/>
    <property type="match status" value="1"/>
</dbReference>
<evidence type="ECO:0000256" key="4">
    <source>
        <dbReference type="ARBA" id="ARBA00022967"/>
    </source>
</evidence>
<keyword evidence="3 8" id="KW-0067">ATP-binding</keyword>
<evidence type="ECO:0000313" key="9">
    <source>
        <dbReference type="Proteomes" id="UP000275331"/>
    </source>
</evidence>
<dbReference type="EMBL" id="RHXB01000021">
    <property type="protein sequence ID" value="RSE22002.1"/>
    <property type="molecule type" value="Genomic_DNA"/>
</dbReference>
<gene>
    <name evidence="8" type="primary">cysA</name>
    <name evidence="8" type="ORF">EGT71_22305</name>
    <name evidence="7" type="ORF">R4P48_12825</name>
</gene>
<dbReference type="Proteomes" id="UP000275331">
    <property type="component" value="Unassembled WGS sequence"/>
</dbReference>
<keyword evidence="4" id="KW-1278">Translocase</keyword>
<protein>
    <submittedName>
        <fullName evidence="8">Sulfate/thiosulfate ABC transporter ATP-binding protein CysA</fullName>
    </submittedName>
</protein>
<dbReference type="NCBIfam" id="NF008105">
    <property type="entry name" value="PRK10851.1"/>
    <property type="match status" value="1"/>
</dbReference>
<dbReference type="PROSITE" id="PS50893">
    <property type="entry name" value="ABC_TRANSPORTER_2"/>
    <property type="match status" value="1"/>
</dbReference>
<evidence type="ECO:0000256" key="3">
    <source>
        <dbReference type="ARBA" id="ARBA00022840"/>
    </source>
</evidence>
<evidence type="ECO:0000313" key="7">
    <source>
        <dbReference type="EMBL" id="MDV7023552.1"/>
    </source>
</evidence>
<evidence type="ECO:0000313" key="8">
    <source>
        <dbReference type="EMBL" id="RSE22002.1"/>
    </source>
</evidence>
<name>A0A3R9GJQ6_9ENTR</name>
<dbReference type="Proteomes" id="UP001187066">
    <property type="component" value="Unassembled WGS sequence"/>
</dbReference>
<dbReference type="InterPro" id="IPR050093">
    <property type="entry name" value="ABC_SmlMolc_Importer"/>
</dbReference>
<dbReference type="InterPro" id="IPR003593">
    <property type="entry name" value="AAA+_ATPase"/>
</dbReference>
<dbReference type="InterPro" id="IPR017871">
    <property type="entry name" value="ABC_transporter-like_CS"/>
</dbReference>
<sequence length="361" mass="40914">MSIEISRIKKSFGRTQVLNDISLDIPSGQMVALLGPSGSGKTTLLRIIAGLEHQSSGHIRFHGTDVSRLHARDRKVGFVFQHYALFRHMTVFDNIAFGLSVLPKRERPNASAIKQKVTQLLEMVQLAHLADRFPAQLSGGQKQRVALARALAVEPQILLLDEPFGALDAQVRKELRRWLRQLHEELKFTSVFVTHDQEEAMEVADRVVVMSQGHIEQADAPERVWREPETRFVLEFLGEVNRLHGTIRGSQFHVGAHRWPLGYAPAHQGPVDLFLRPWEVDVSRRTSLESPLPVQVLEVSPRGHYMQLVVQPLGWYDETLTVVLREDYVPHRGERLFVGLQHARLYNGNEKIESIALAESA</sequence>
<keyword evidence="10" id="KW-1185">Reference proteome</keyword>
<organism evidence="8 9">
    <name type="scientific">Atlantibacter subterraneus</name>
    <dbReference type="NCBI Taxonomy" id="255519"/>
    <lineage>
        <taxon>Bacteria</taxon>
        <taxon>Pseudomonadati</taxon>
        <taxon>Pseudomonadota</taxon>
        <taxon>Gammaproteobacteria</taxon>
        <taxon>Enterobacterales</taxon>
        <taxon>Enterobacteriaceae</taxon>
        <taxon>Atlantibacter</taxon>
    </lineage>
</organism>